<dbReference type="SUPFAM" id="SSF53850">
    <property type="entry name" value="Periplasmic binding protein-like II"/>
    <property type="match status" value="1"/>
</dbReference>
<dbReference type="InterPro" id="IPR006311">
    <property type="entry name" value="TAT_signal"/>
</dbReference>
<dbReference type="Pfam" id="PF13379">
    <property type="entry name" value="NMT1_2"/>
    <property type="match status" value="1"/>
</dbReference>
<evidence type="ECO:0000256" key="5">
    <source>
        <dbReference type="ARBA" id="ARBA00023065"/>
    </source>
</evidence>
<accession>A0A951QD96</accession>
<reference evidence="9" key="2">
    <citation type="journal article" date="2022" name="Microbiol. Resour. Announc.">
        <title>Metagenome Sequencing to Explore Phylogenomics of Terrestrial Cyanobacteria.</title>
        <authorList>
            <person name="Ward R.D."/>
            <person name="Stajich J.E."/>
            <person name="Johansen J.R."/>
            <person name="Huntemann M."/>
            <person name="Clum A."/>
            <person name="Foster B."/>
            <person name="Foster B."/>
            <person name="Roux S."/>
            <person name="Palaniappan K."/>
            <person name="Varghese N."/>
            <person name="Mukherjee S."/>
            <person name="Reddy T.B.K."/>
            <person name="Daum C."/>
            <person name="Copeland A."/>
            <person name="Chen I.A."/>
            <person name="Ivanova N.N."/>
            <person name="Kyrpides N.C."/>
            <person name="Shapiro N."/>
            <person name="Eloe-Fadrosh E.A."/>
            <person name="Pietrasiak N."/>
        </authorList>
    </citation>
    <scope>NUCLEOTIDE SEQUENCE</scope>
    <source>
        <strain evidence="9">UHER 2000/2452</strain>
    </source>
</reference>
<organism evidence="9 10">
    <name type="scientific">Drouetiella hepatica Uher 2000/2452</name>
    <dbReference type="NCBI Taxonomy" id="904376"/>
    <lineage>
        <taxon>Bacteria</taxon>
        <taxon>Bacillati</taxon>
        <taxon>Cyanobacteriota</taxon>
        <taxon>Cyanophyceae</taxon>
        <taxon>Oculatellales</taxon>
        <taxon>Oculatellaceae</taxon>
        <taxon>Drouetiella</taxon>
    </lineage>
</organism>
<dbReference type="PANTHER" id="PTHR30024">
    <property type="entry name" value="ALIPHATIC SULFONATES-BINDING PROTEIN-RELATED"/>
    <property type="match status" value="1"/>
</dbReference>
<dbReference type="CDD" id="cd13553">
    <property type="entry name" value="PBP2_NrtA_CpmA_like"/>
    <property type="match status" value="1"/>
</dbReference>
<dbReference type="PROSITE" id="PS51318">
    <property type="entry name" value="TAT"/>
    <property type="match status" value="1"/>
</dbReference>
<comment type="caution">
    <text evidence="9">The sequence shown here is derived from an EMBL/GenBank/DDBJ whole genome shotgun (WGS) entry which is preliminary data.</text>
</comment>
<keyword evidence="6" id="KW-0472">Membrane</keyword>
<keyword evidence="8" id="KW-0732">Signal</keyword>
<comment type="similarity">
    <text evidence="7">Belongs to the CmpA/NrtA family.</text>
</comment>
<evidence type="ECO:0000256" key="8">
    <source>
        <dbReference type="SAM" id="SignalP"/>
    </source>
</evidence>
<evidence type="ECO:0000256" key="7">
    <source>
        <dbReference type="ARBA" id="ARBA00024031"/>
    </source>
</evidence>
<gene>
    <name evidence="9" type="ORF">KME15_17310</name>
</gene>
<evidence type="ECO:0000313" key="9">
    <source>
        <dbReference type="EMBL" id="MBW4660434.1"/>
    </source>
</evidence>
<reference evidence="9" key="1">
    <citation type="submission" date="2021-05" db="EMBL/GenBank/DDBJ databases">
        <authorList>
            <person name="Pietrasiak N."/>
            <person name="Ward R."/>
            <person name="Stajich J.E."/>
            <person name="Kurbessoian T."/>
        </authorList>
    </citation>
    <scope>NUCLEOTIDE SEQUENCE</scope>
    <source>
        <strain evidence="9">UHER 2000/2452</strain>
    </source>
</reference>
<sequence>MHNLSRRSLLYGLGGFAATSALAACSLPSGTSGGVITQADIDPVVDAKSLEKPNLNIGFVPVNDCAPFAIAYEKGLFRKYGLNVTLSREASWATSRDGVIFGRLDASPVVSGAVTNARIGAEGARHAPLCAGMTIHRHGNAMTMSKAMWEAGLRPLHEYNGDMDSFGRDFRRYFESLPPERRVWAVVLSSSIYEYFVRYLSAAVGVDVLTEFRIIIVPPPQMVVNMRIGNMQGYMVAEPWNTRAIQGNEGVGFTFAQGREIWRGHPDRVLAVQESFINENPKTYRSLIKTMIEACQYCSQPENREEVAKLITARSFTGAKPRQCVAPTVINPSDVSKLPECVSKFTAPGIVGNYNYGGFDGKKRMVEAAETTMFYDLPPDLAAVSGNHSTFLWQSQAIWLMTQAARWGQISEFPKDAEEKAKVAWRTDLYREIANEMGIQCPASDYRVEPAEMFIDRKAFDPSDPVRYLNSFEIRANRSIPIYMT</sequence>
<proteinExistence type="inferred from homology"/>
<keyword evidence="3" id="KW-1003">Cell membrane</keyword>
<keyword evidence="2" id="KW-0813">Transport</keyword>
<dbReference type="Proteomes" id="UP000757435">
    <property type="component" value="Unassembled WGS sequence"/>
</dbReference>
<feature type="chain" id="PRO_5037038365" evidence="8">
    <location>
        <begin position="24"/>
        <end position="485"/>
    </location>
</feature>
<evidence type="ECO:0000313" key="10">
    <source>
        <dbReference type="Proteomes" id="UP000757435"/>
    </source>
</evidence>
<feature type="signal peptide" evidence="8">
    <location>
        <begin position="1"/>
        <end position="23"/>
    </location>
</feature>
<keyword evidence="4" id="KW-0997">Cell inner membrane</keyword>
<evidence type="ECO:0000256" key="3">
    <source>
        <dbReference type="ARBA" id="ARBA00022475"/>
    </source>
</evidence>
<dbReference type="InterPro" id="IPR044527">
    <property type="entry name" value="NrtA/CpmA_ABC-bd_dom"/>
</dbReference>
<dbReference type="EMBL" id="JAHHHD010000021">
    <property type="protein sequence ID" value="MBW4660434.1"/>
    <property type="molecule type" value="Genomic_DNA"/>
</dbReference>
<evidence type="ECO:0000256" key="4">
    <source>
        <dbReference type="ARBA" id="ARBA00022519"/>
    </source>
</evidence>
<keyword evidence="5" id="KW-0406">Ion transport</keyword>
<dbReference type="AlphaFoldDB" id="A0A951QD96"/>
<dbReference type="GO" id="GO:0005886">
    <property type="term" value="C:plasma membrane"/>
    <property type="evidence" value="ECO:0007669"/>
    <property type="project" value="UniProtKB-SubCell"/>
</dbReference>
<comment type="subcellular location">
    <subcellularLocation>
        <location evidence="1">Cell inner membrane</location>
    </subcellularLocation>
</comment>
<dbReference type="PANTHER" id="PTHR30024:SF43">
    <property type="entry name" value="BLL4572 PROTEIN"/>
    <property type="match status" value="1"/>
</dbReference>
<evidence type="ECO:0000256" key="6">
    <source>
        <dbReference type="ARBA" id="ARBA00023136"/>
    </source>
</evidence>
<dbReference type="Gene3D" id="3.40.190.10">
    <property type="entry name" value="Periplasmic binding protein-like II"/>
    <property type="match status" value="2"/>
</dbReference>
<dbReference type="GO" id="GO:0006811">
    <property type="term" value="P:monoatomic ion transport"/>
    <property type="evidence" value="ECO:0007669"/>
    <property type="project" value="UniProtKB-KW"/>
</dbReference>
<evidence type="ECO:0000256" key="2">
    <source>
        <dbReference type="ARBA" id="ARBA00022448"/>
    </source>
</evidence>
<name>A0A951QD96_9CYAN</name>
<dbReference type="PROSITE" id="PS51257">
    <property type="entry name" value="PROKAR_LIPOPROTEIN"/>
    <property type="match status" value="1"/>
</dbReference>
<evidence type="ECO:0000256" key="1">
    <source>
        <dbReference type="ARBA" id="ARBA00004533"/>
    </source>
</evidence>
<protein>
    <submittedName>
        <fullName evidence="9">ABC transporter substrate-binding protein</fullName>
    </submittedName>
</protein>